<evidence type="ECO:0000313" key="3">
    <source>
        <dbReference type="Proteomes" id="UP000799424"/>
    </source>
</evidence>
<dbReference type="OrthoDB" id="3920481at2759"/>
<name>A0A6A6ZRJ6_9PLEO</name>
<evidence type="ECO:0000256" key="1">
    <source>
        <dbReference type="SAM" id="MobiDB-lite"/>
    </source>
</evidence>
<feature type="compositionally biased region" description="Low complexity" evidence="1">
    <location>
        <begin position="98"/>
        <end position="127"/>
    </location>
</feature>
<keyword evidence="3" id="KW-1185">Reference proteome</keyword>
<feature type="region of interest" description="Disordered" evidence="1">
    <location>
        <begin position="60"/>
        <end position="127"/>
    </location>
</feature>
<dbReference type="EMBL" id="MU006232">
    <property type="protein sequence ID" value="KAF2823418.1"/>
    <property type="molecule type" value="Genomic_DNA"/>
</dbReference>
<accession>A0A6A6ZRJ6</accession>
<protein>
    <submittedName>
        <fullName evidence="2">Uncharacterized protein</fullName>
    </submittedName>
</protein>
<sequence>MYADHSDFSAVAPAASCYFSIAVPASAHFSIETPSTSPLSDYSAHTSADPHNPLLAFRLGPSTPTEHMSSSGDASRLLQLQTAAAHRPAAEPLQQRGSVSSTSSSNSTSSASSTSSSSSSRSGSLMSPSIISCCRCRRESLVGMIQFGTNIHYCSHCARMTGYSAG</sequence>
<dbReference type="AlphaFoldDB" id="A0A6A6ZRJ6"/>
<reference evidence="2" key="1">
    <citation type="journal article" date="2020" name="Stud. Mycol.">
        <title>101 Dothideomycetes genomes: a test case for predicting lifestyles and emergence of pathogens.</title>
        <authorList>
            <person name="Haridas S."/>
            <person name="Albert R."/>
            <person name="Binder M."/>
            <person name="Bloem J."/>
            <person name="Labutti K."/>
            <person name="Salamov A."/>
            <person name="Andreopoulos B."/>
            <person name="Baker S."/>
            <person name="Barry K."/>
            <person name="Bills G."/>
            <person name="Bluhm B."/>
            <person name="Cannon C."/>
            <person name="Castanera R."/>
            <person name="Culley D."/>
            <person name="Daum C."/>
            <person name="Ezra D."/>
            <person name="Gonzalez J."/>
            <person name="Henrissat B."/>
            <person name="Kuo A."/>
            <person name="Liang C."/>
            <person name="Lipzen A."/>
            <person name="Lutzoni F."/>
            <person name="Magnuson J."/>
            <person name="Mondo S."/>
            <person name="Nolan M."/>
            <person name="Ohm R."/>
            <person name="Pangilinan J."/>
            <person name="Park H.-J."/>
            <person name="Ramirez L."/>
            <person name="Alfaro M."/>
            <person name="Sun H."/>
            <person name="Tritt A."/>
            <person name="Yoshinaga Y."/>
            <person name="Zwiers L.-H."/>
            <person name="Turgeon B."/>
            <person name="Goodwin S."/>
            <person name="Spatafora J."/>
            <person name="Crous P."/>
            <person name="Grigoriev I."/>
        </authorList>
    </citation>
    <scope>NUCLEOTIDE SEQUENCE</scope>
    <source>
        <strain evidence="2">CBS 113818</strain>
    </source>
</reference>
<proteinExistence type="predicted"/>
<organism evidence="2 3">
    <name type="scientific">Ophiobolus disseminans</name>
    <dbReference type="NCBI Taxonomy" id="1469910"/>
    <lineage>
        <taxon>Eukaryota</taxon>
        <taxon>Fungi</taxon>
        <taxon>Dikarya</taxon>
        <taxon>Ascomycota</taxon>
        <taxon>Pezizomycotina</taxon>
        <taxon>Dothideomycetes</taxon>
        <taxon>Pleosporomycetidae</taxon>
        <taxon>Pleosporales</taxon>
        <taxon>Pleosporineae</taxon>
        <taxon>Phaeosphaeriaceae</taxon>
        <taxon>Ophiobolus</taxon>
    </lineage>
</organism>
<dbReference type="Proteomes" id="UP000799424">
    <property type="component" value="Unassembled WGS sequence"/>
</dbReference>
<feature type="compositionally biased region" description="Polar residues" evidence="1">
    <location>
        <begin position="62"/>
        <end position="82"/>
    </location>
</feature>
<evidence type="ECO:0000313" key="2">
    <source>
        <dbReference type="EMBL" id="KAF2823418.1"/>
    </source>
</evidence>
<gene>
    <name evidence="2" type="ORF">CC86DRAFT_67080</name>
</gene>